<dbReference type="STRING" id="147645.A6J80_18690"/>
<evidence type="ECO:0000256" key="2">
    <source>
        <dbReference type="ARBA" id="ARBA00023015"/>
    </source>
</evidence>
<keyword evidence="3" id="KW-0238">DNA-binding</keyword>
<dbReference type="InterPro" id="IPR000847">
    <property type="entry name" value="LysR_HTH_N"/>
</dbReference>
<dbReference type="GO" id="GO:0003700">
    <property type="term" value="F:DNA-binding transcription factor activity"/>
    <property type="evidence" value="ECO:0007669"/>
    <property type="project" value="InterPro"/>
</dbReference>
<dbReference type="Proteomes" id="UP000191257">
    <property type="component" value="Chromosome"/>
</dbReference>
<sequence>MPEPDLKALRIALCIADTGNFREAAKRLDLAPSTLSHAMTSLERGLGFRLFNRTTRSVAVTPEGAAFLAKIEPFVSGLGEALAAPIRGDDHVRGVLRINAPLSAGLYLLSEIIPAFELRHPLVELELHHEERLIDVVAQGCDAGIRLSKTVPGDMIGVRFGKPLRWIAVASPDYIEQRGRPEHPNDLMTHRCIRIRMPDGRRYMWEFSCGDDELELDVPGQLTLDRMVLMVEAALAGLGIAYVLRDTIEARLAAGELVDLFPGWTAEEEGYMLYYPGRRSPPPQLTAFIRFLRSYDAHAARS</sequence>
<dbReference type="InterPro" id="IPR036388">
    <property type="entry name" value="WH-like_DNA-bd_sf"/>
</dbReference>
<feature type="domain" description="HTH lysR-type" evidence="5">
    <location>
        <begin position="4"/>
        <end position="61"/>
    </location>
</feature>
<dbReference type="GO" id="GO:0006351">
    <property type="term" value="P:DNA-templated transcription"/>
    <property type="evidence" value="ECO:0007669"/>
    <property type="project" value="TreeGrafter"/>
</dbReference>
<dbReference type="AlphaFoldDB" id="A0A1V0GWC4"/>
<protein>
    <submittedName>
        <fullName evidence="6">LysR family transcriptional regulator</fullName>
    </submittedName>
</protein>
<evidence type="ECO:0000256" key="4">
    <source>
        <dbReference type="ARBA" id="ARBA00023163"/>
    </source>
</evidence>
<dbReference type="PANTHER" id="PTHR30537:SF1">
    <property type="entry name" value="HTH-TYPE TRANSCRIPTIONAL REGULATOR PGRR"/>
    <property type="match status" value="1"/>
</dbReference>
<keyword evidence="7" id="KW-1185">Reference proteome</keyword>
<dbReference type="InterPro" id="IPR058163">
    <property type="entry name" value="LysR-type_TF_proteobact-type"/>
</dbReference>
<gene>
    <name evidence="6" type="ORF">A6J80_18690</name>
</gene>
<evidence type="ECO:0000256" key="1">
    <source>
        <dbReference type="ARBA" id="ARBA00009437"/>
    </source>
</evidence>
<dbReference type="EMBL" id="CP020442">
    <property type="protein sequence ID" value="ARC38112.1"/>
    <property type="molecule type" value="Genomic_DNA"/>
</dbReference>
<dbReference type="Gene3D" id="3.40.190.290">
    <property type="match status" value="1"/>
</dbReference>
<evidence type="ECO:0000313" key="7">
    <source>
        <dbReference type="Proteomes" id="UP000191257"/>
    </source>
</evidence>
<dbReference type="Pfam" id="PF00126">
    <property type="entry name" value="HTH_1"/>
    <property type="match status" value="1"/>
</dbReference>
<dbReference type="PANTHER" id="PTHR30537">
    <property type="entry name" value="HTH-TYPE TRANSCRIPTIONAL REGULATOR"/>
    <property type="match status" value="1"/>
</dbReference>
<keyword evidence="2" id="KW-0805">Transcription regulation</keyword>
<name>A0A1V0GWC4_9RHOB</name>
<comment type="similarity">
    <text evidence="1">Belongs to the LysR transcriptional regulatory family.</text>
</comment>
<dbReference type="Pfam" id="PF03466">
    <property type="entry name" value="LysR_substrate"/>
    <property type="match status" value="1"/>
</dbReference>
<dbReference type="RefSeq" id="WP_080622525.1">
    <property type="nucleotide sequence ID" value="NZ_CAWMZI010000001.1"/>
</dbReference>
<proteinExistence type="inferred from homology"/>
<dbReference type="PROSITE" id="PS50931">
    <property type="entry name" value="HTH_LYSR"/>
    <property type="match status" value="1"/>
</dbReference>
<dbReference type="GO" id="GO:0043565">
    <property type="term" value="F:sequence-specific DNA binding"/>
    <property type="evidence" value="ECO:0007669"/>
    <property type="project" value="TreeGrafter"/>
</dbReference>
<evidence type="ECO:0000259" key="5">
    <source>
        <dbReference type="PROSITE" id="PS50931"/>
    </source>
</evidence>
<evidence type="ECO:0000313" key="6">
    <source>
        <dbReference type="EMBL" id="ARC38112.1"/>
    </source>
</evidence>
<evidence type="ECO:0000256" key="3">
    <source>
        <dbReference type="ARBA" id="ARBA00023125"/>
    </source>
</evidence>
<keyword evidence="4" id="KW-0804">Transcription</keyword>
<reference evidence="6" key="1">
    <citation type="submission" date="2017-12" db="EMBL/GenBank/DDBJ databases">
        <title>FDA dAtabase for Regulatory Grade micrObial Sequences (FDA-ARGOS): Supporting development and validation of Infectious Disease Dx tests.</title>
        <authorList>
            <person name="Campos J."/>
            <person name="Goldberg B."/>
            <person name="Tallon L."/>
            <person name="Sadzewicz L."/>
            <person name="Sengamalay N."/>
            <person name="Ott S."/>
            <person name="Godinez A."/>
            <person name="Nagaraj S."/>
            <person name="Vyas G."/>
            <person name="Aluvathingal J."/>
            <person name="Nadendla S."/>
            <person name="Geyer C."/>
            <person name="Nandy P."/>
            <person name="Hobson J."/>
            <person name="Sichtig H."/>
        </authorList>
    </citation>
    <scope>NUCLEOTIDE SEQUENCE</scope>
    <source>
        <strain evidence="6">FDAARGOS_252</strain>
    </source>
</reference>
<dbReference type="Gene3D" id="1.10.10.10">
    <property type="entry name" value="Winged helix-like DNA-binding domain superfamily/Winged helix DNA-binding domain"/>
    <property type="match status" value="1"/>
</dbReference>
<organism evidence="6 7">
    <name type="scientific">Paracoccus yeei</name>
    <dbReference type="NCBI Taxonomy" id="147645"/>
    <lineage>
        <taxon>Bacteria</taxon>
        <taxon>Pseudomonadati</taxon>
        <taxon>Pseudomonadota</taxon>
        <taxon>Alphaproteobacteria</taxon>
        <taxon>Rhodobacterales</taxon>
        <taxon>Paracoccaceae</taxon>
        <taxon>Paracoccus</taxon>
    </lineage>
</organism>
<dbReference type="KEGG" id="pye:A6J80_18690"/>
<dbReference type="InterPro" id="IPR036390">
    <property type="entry name" value="WH_DNA-bd_sf"/>
</dbReference>
<accession>A0A1V0GWC4</accession>
<dbReference type="SUPFAM" id="SSF46785">
    <property type="entry name" value="Winged helix' DNA-binding domain"/>
    <property type="match status" value="1"/>
</dbReference>
<dbReference type="SUPFAM" id="SSF53850">
    <property type="entry name" value="Periplasmic binding protein-like II"/>
    <property type="match status" value="1"/>
</dbReference>
<dbReference type="InterPro" id="IPR005119">
    <property type="entry name" value="LysR_subst-bd"/>
</dbReference>